<keyword evidence="7 8" id="KW-0501">Molybdenum cofactor biosynthesis</keyword>
<dbReference type="InterPro" id="IPR013482">
    <property type="entry name" value="Molybde_CF_guanTrfase"/>
</dbReference>
<reference evidence="10 11" key="1">
    <citation type="submission" date="2024-11" db="EMBL/GenBank/DDBJ databases">
        <authorList>
            <person name="Heng Y.C."/>
            <person name="Lim A.C.H."/>
            <person name="Lee J.K.Y."/>
            <person name="Kittelmann S."/>
        </authorList>
    </citation>
    <scope>NUCLEOTIDE SEQUENCE [LARGE SCALE GENOMIC DNA]</scope>
    <source>
        <strain evidence="10 11">WILCCON 0202</strain>
    </source>
</reference>
<dbReference type="PANTHER" id="PTHR19136">
    <property type="entry name" value="MOLYBDENUM COFACTOR GUANYLYLTRANSFERASE"/>
    <property type="match status" value="1"/>
</dbReference>
<evidence type="ECO:0000256" key="8">
    <source>
        <dbReference type="HAMAP-Rule" id="MF_00316"/>
    </source>
</evidence>
<proteinExistence type="inferred from homology"/>
<evidence type="ECO:0000256" key="1">
    <source>
        <dbReference type="ARBA" id="ARBA00022490"/>
    </source>
</evidence>
<organism evidence="10 11">
    <name type="scientific">Candidatus Clostridium radicumherbarum</name>
    <dbReference type="NCBI Taxonomy" id="3381662"/>
    <lineage>
        <taxon>Bacteria</taxon>
        <taxon>Bacillati</taxon>
        <taxon>Bacillota</taxon>
        <taxon>Clostridia</taxon>
        <taxon>Eubacteriales</taxon>
        <taxon>Clostridiaceae</taxon>
        <taxon>Clostridium</taxon>
    </lineage>
</organism>
<feature type="binding site" evidence="8">
    <location>
        <position position="67"/>
    </location>
    <ligand>
        <name>GTP</name>
        <dbReference type="ChEBI" id="CHEBI:37565"/>
    </ligand>
</feature>
<evidence type="ECO:0000256" key="3">
    <source>
        <dbReference type="ARBA" id="ARBA00022723"/>
    </source>
</evidence>
<dbReference type="InterPro" id="IPR025877">
    <property type="entry name" value="MobA-like_NTP_Trfase"/>
</dbReference>
<comment type="caution">
    <text evidence="8">Lacks conserved residue(s) required for the propagation of feature annotation.</text>
</comment>
<keyword evidence="5 8" id="KW-0460">Magnesium</keyword>
<keyword evidence="3 8" id="KW-0479">Metal-binding</keyword>
<comment type="similarity">
    <text evidence="8">Belongs to the MobA family.</text>
</comment>
<evidence type="ECO:0000256" key="5">
    <source>
        <dbReference type="ARBA" id="ARBA00022842"/>
    </source>
</evidence>
<keyword evidence="6 8" id="KW-0342">GTP-binding</keyword>
<dbReference type="HAMAP" id="MF_00316">
    <property type="entry name" value="MobA"/>
    <property type="match status" value="1"/>
</dbReference>
<dbReference type="SUPFAM" id="SSF53448">
    <property type="entry name" value="Nucleotide-diphospho-sugar transferases"/>
    <property type="match status" value="1"/>
</dbReference>
<dbReference type="EMBL" id="JBJHZY010000001">
    <property type="protein sequence ID" value="MFL0268317.1"/>
    <property type="molecule type" value="Genomic_DNA"/>
</dbReference>
<keyword evidence="11" id="KW-1185">Reference proteome</keyword>
<gene>
    <name evidence="8" type="primary">mobA</name>
    <name evidence="10" type="ORF">ACJDUH_09385</name>
</gene>
<protein>
    <recommendedName>
        <fullName evidence="8">Probable molybdenum cofactor guanylyltransferase</fullName>
        <shortName evidence="8">MoCo guanylyltransferase</shortName>
        <ecNumber evidence="8">2.7.7.77</ecNumber>
    </recommendedName>
    <alternativeName>
        <fullName evidence="8">GTP:molybdopterin guanylyltransferase</fullName>
    </alternativeName>
    <alternativeName>
        <fullName evidence="8">Mo-MPT guanylyltransferase</fullName>
    </alternativeName>
    <alternativeName>
        <fullName evidence="8">Molybdopterin guanylyltransferase</fullName>
    </alternativeName>
    <alternativeName>
        <fullName evidence="8">Molybdopterin-guanine dinucleotide synthase</fullName>
        <shortName evidence="8">MGD synthase</shortName>
    </alternativeName>
</protein>
<dbReference type="Gene3D" id="3.90.550.10">
    <property type="entry name" value="Spore Coat Polysaccharide Biosynthesis Protein SpsA, Chain A"/>
    <property type="match status" value="1"/>
</dbReference>
<keyword evidence="10" id="KW-0548">Nucleotidyltransferase</keyword>
<comment type="catalytic activity">
    <reaction evidence="8">
        <text>Mo-molybdopterin + GTP + H(+) = Mo-molybdopterin guanine dinucleotide + diphosphate</text>
        <dbReference type="Rhea" id="RHEA:34243"/>
        <dbReference type="ChEBI" id="CHEBI:15378"/>
        <dbReference type="ChEBI" id="CHEBI:33019"/>
        <dbReference type="ChEBI" id="CHEBI:37565"/>
        <dbReference type="ChEBI" id="CHEBI:71302"/>
        <dbReference type="ChEBI" id="CHEBI:71310"/>
        <dbReference type="EC" id="2.7.7.77"/>
    </reaction>
</comment>
<keyword evidence="4 8" id="KW-0547">Nucleotide-binding</keyword>
<keyword evidence="2 8" id="KW-0808">Transferase</keyword>
<sequence>MKDFGTAAILCGGKSSRMGFDKCEVRVNGKLLIEIISEQLNKVFENVILISNDKNKFKNIRYKVIEDIIPNSGPLGGIYTALNHADSKYVFVTACDMPVINLDYIKYMMGLLKKQSFKGVASYNSGLIEPLYAFYSKEMLSVFEKELNNNNFKLFQVINKCNLHYVKEEKVRKYSKNMNIFTNLNYKSDLEFLESSFMEG</sequence>
<dbReference type="CDD" id="cd02503">
    <property type="entry name" value="MobA"/>
    <property type="match status" value="1"/>
</dbReference>
<evidence type="ECO:0000259" key="9">
    <source>
        <dbReference type="Pfam" id="PF12804"/>
    </source>
</evidence>
<comment type="function">
    <text evidence="8">Transfers a GMP moiety from GTP to Mo-molybdopterin (Mo-MPT) cofactor (Moco or molybdenum cofactor) to form Mo-molybdopterin guanine dinucleotide (Mo-MGD) cofactor.</text>
</comment>
<dbReference type="Proteomes" id="UP001623661">
    <property type="component" value="Unassembled WGS sequence"/>
</dbReference>
<accession>A0ABW8TRX6</accession>
<comment type="subcellular location">
    <subcellularLocation>
        <location evidence="8">Cytoplasm</location>
    </subcellularLocation>
</comment>
<evidence type="ECO:0000313" key="11">
    <source>
        <dbReference type="Proteomes" id="UP001623661"/>
    </source>
</evidence>
<feature type="binding site" evidence="8">
    <location>
        <position position="96"/>
    </location>
    <ligand>
        <name>GTP</name>
        <dbReference type="ChEBI" id="CHEBI:37565"/>
    </ligand>
</feature>
<comment type="domain">
    <text evidence="8">The N-terminal domain determines nucleotide recognition and specific binding, while the C-terminal domain determines the specific binding to the target protein.</text>
</comment>
<name>A0ABW8TRX6_9CLOT</name>
<evidence type="ECO:0000256" key="6">
    <source>
        <dbReference type="ARBA" id="ARBA00023134"/>
    </source>
</evidence>
<evidence type="ECO:0000313" key="10">
    <source>
        <dbReference type="EMBL" id="MFL0268317.1"/>
    </source>
</evidence>
<dbReference type="InterPro" id="IPR029044">
    <property type="entry name" value="Nucleotide-diphossugar_trans"/>
</dbReference>
<dbReference type="PANTHER" id="PTHR19136:SF81">
    <property type="entry name" value="MOLYBDENUM COFACTOR GUANYLYLTRANSFERASE"/>
    <property type="match status" value="1"/>
</dbReference>
<evidence type="ECO:0000256" key="7">
    <source>
        <dbReference type="ARBA" id="ARBA00023150"/>
    </source>
</evidence>
<feature type="domain" description="MobA-like NTP transferase" evidence="9">
    <location>
        <begin position="7"/>
        <end position="145"/>
    </location>
</feature>
<dbReference type="Pfam" id="PF12804">
    <property type="entry name" value="NTP_transf_3"/>
    <property type="match status" value="1"/>
</dbReference>
<keyword evidence="1 8" id="KW-0963">Cytoplasm</keyword>
<evidence type="ECO:0000256" key="4">
    <source>
        <dbReference type="ARBA" id="ARBA00022741"/>
    </source>
</evidence>
<comment type="cofactor">
    <cofactor evidence="8">
        <name>Mg(2+)</name>
        <dbReference type="ChEBI" id="CHEBI:18420"/>
    </cofactor>
</comment>
<dbReference type="EC" id="2.7.7.77" evidence="8"/>
<feature type="binding site" evidence="8">
    <location>
        <position position="22"/>
    </location>
    <ligand>
        <name>GTP</name>
        <dbReference type="ChEBI" id="CHEBI:37565"/>
    </ligand>
</feature>
<feature type="binding site" evidence="8">
    <location>
        <begin position="10"/>
        <end position="12"/>
    </location>
    <ligand>
        <name>GTP</name>
        <dbReference type="ChEBI" id="CHEBI:37565"/>
    </ligand>
</feature>
<feature type="binding site" evidence="8">
    <location>
        <position position="96"/>
    </location>
    <ligand>
        <name>Mg(2+)</name>
        <dbReference type="ChEBI" id="CHEBI:18420"/>
    </ligand>
</feature>
<evidence type="ECO:0000256" key="2">
    <source>
        <dbReference type="ARBA" id="ARBA00022679"/>
    </source>
</evidence>
<dbReference type="GO" id="GO:0061603">
    <property type="term" value="F:molybdenum cofactor guanylyltransferase activity"/>
    <property type="evidence" value="ECO:0007669"/>
    <property type="project" value="UniProtKB-EC"/>
</dbReference>
<dbReference type="RefSeq" id="WP_406764893.1">
    <property type="nucleotide sequence ID" value="NZ_JBJHZY010000001.1"/>
</dbReference>
<comment type="caution">
    <text evidence="10">The sequence shown here is derived from an EMBL/GenBank/DDBJ whole genome shotgun (WGS) entry which is preliminary data.</text>
</comment>